<evidence type="ECO:0000313" key="2">
    <source>
        <dbReference type="EMBL" id="KAF2457750.1"/>
    </source>
</evidence>
<feature type="compositionally biased region" description="Basic and acidic residues" evidence="1">
    <location>
        <begin position="11"/>
        <end position="23"/>
    </location>
</feature>
<proteinExistence type="predicted"/>
<dbReference type="AlphaFoldDB" id="A0A6A6P176"/>
<feature type="non-terminal residue" evidence="2">
    <location>
        <position position="136"/>
    </location>
</feature>
<reference evidence="2" key="1">
    <citation type="journal article" date="2020" name="Stud. Mycol.">
        <title>101 Dothideomycetes genomes: a test case for predicting lifestyles and emergence of pathogens.</title>
        <authorList>
            <person name="Haridas S."/>
            <person name="Albert R."/>
            <person name="Binder M."/>
            <person name="Bloem J."/>
            <person name="Labutti K."/>
            <person name="Salamov A."/>
            <person name="Andreopoulos B."/>
            <person name="Baker S."/>
            <person name="Barry K."/>
            <person name="Bills G."/>
            <person name="Bluhm B."/>
            <person name="Cannon C."/>
            <person name="Castanera R."/>
            <person name="Culley D."/>
            <person name="Daum C."/>
            <person name="Ezra D."/>
            <person name="Gonzalez J."/>
            <person name="Henrissat B."/>
            <person name="Kuo A."/>
            <person name="Liang C."/>
            <person name="Lipzen A."/>
            <person name="Lutzoni F."/>
            <person name="Magnuson J."/>
            <person name="Mondo S."/>
            <person name="Nolan M."/>
            <person name="Ohm R."/>
            <person name="Pangilinan J."/>
            <person name="Park H.-J."/>
            <person name="Ramirez L."/>
            <person name="Alfaro M."/>
            <person name="Sun H."/>
            <person name="Tritt A."/>
            <person name="Yoshinaga Y."/>
            <person name="Zwiers L.-H."/>
            <person name="Turgeon B."/>
            <person name="Goodwin S."/>
            <person name="Spatafora J."/>
            <person name="Crous P."/>
            <person name="Grigoriev I."/>
        </authorList>
    </citation>
    <scope>NUCLEOTIDE SEQUENCE</scope>
    <source>
        <strain evidence="2">ATCC 16933</strain>
    </source>
</reference>
<sequence>TNDLRSGAVDYMRDREHKSKWARGETWGPCRTTDDSYGSDGPGGRDASVASGSPPTHDEDMAAVAAAAAASTAATAATGSGDAECDITYSFDAPRGPGHGSTVLSSALSQAIERFENKATDKLVADEYEVLNKEGE</sequence>
<accession>A0A6A6P176</accession>
<feature type="non-terminal residue" evidence="2">
    <location>
        <position position="1"/>
    </location>
</feature>
<protein>
    <submittedName>
        <fullName evidence="2">Uncharacterized protein</fullName>
    </submittedName>
</protein>
<feature type="region of interest" description="Disordered" evidence="1">
    <location>
        <begin position="1"/>
        <end position="58"/>
    </location>
</feature>
<organism evidence="2 3">
    <name type="scientific">Lineolata rhizophorae</name>
    <dbReference type="NCBI Taxonomy" id="578093"/>
    <lineage>
        <taxon>Eukaryota</taxon>
        <taxon>Fungi</taxon>
        <taxon>Dikarya</taxon>
        <taxon>Ascomycota</taxon>
        <taxon>Pezizomycotina</taxon>
        <taxon>Dothideomycetes</taxon>
        <taxon>Dothideomycetes incertae sedis</taxon>
        <taxon>Lineolatales</taxon>
        <taxon>Lineolataceae</taxon>
        <taxon>Lineolata</taxon>
    </lineage>
</organism>
<dbReference type="OrthoDB" id="5153521at2759"/>
<dbReference type="Proteomes" id="UP000799766">
    <property type="component" value="Unassembled WGS sequence"/>
</dbReference>
<evidence type="ECO:0000313" key="3">
    <source>
        <dbReference type="Proteomes" id="UP000799766"/>
    </source>
</evidence>
<dbReference type="EMBL" id="MU001679">
    <property type="protein sequence ID" value="KAF2457750.1"/>
    <property type="molecule type" value="Genomic_DNA"/>
</dbReference>
<gene>
    <name evidence="2" type="ORF">BDY21DRAFT_275687</name>
</gene>
<name>A0A6A6P176_9PEZI</name>
<keyword evidence="3" id="KW-1185">Reference proteome</keyword>
<evidence type="ECO:0000256" key="1">
    <source>
        <dbReference type="SAM" id="MobiDB-lite"/>
    </source>
</evidence>